<organism evidence="3 4">
    <name type="scientific">Streptomyces sp. 900116325</name>
    <dbReference type="NCBI Taxonomy" id="3154295"/>
    <lineage>
        <taxon>Bacteria</taxon>
        <taxon>Bacillati</taxon>
        <taxon>Actinomycetota</taxon>
        <taxon>Actinomycetes</taxon>
        <taxon>Kitasatosporales</taxon>
        <taxon>Streptomycetaceae</taxon>
        <taxon>Streptomyces</taxon>
    </lineage>
</organism>
<comment type="caution">
    <text evidence="3">The sequence shown here is derived from an EMBL/GenBank/DDBJ whole genome shotgun (WGS) entry which is preliminary data.</text>
</comment>
<dbReference type="Proteomes" id="UP001550044">
    <property type="component" value="Unassembled WGS sequence"/>
</dbReference>
<sequence length="126" mass="13871">MDRKSVAAAPNRCWVADFTNVKTCYGIVYVAFLADTFSRRITGWSATHSKETKIALDAPKMALWQRDRDGRPPQPDELIHHSGAGSQHTSFRLAEHLEKAEAGPRSARSAPPTTVSLFVPDPARIG</sequence>
<dbReference type="PANTHER" id="PTHR46889:SF4">
    <property type="entry name" value="TRANSPOSASE INSO FOR INSERTION SEQUENCE ELEMENT IS911B-RELATED"/>
    <property type="match status" value="1"/>
</dbReference>
<dbReference type="Gene3D" id="3.30.420.10">
    <property type="entry name" value="Ribonuclease H-like superfamily/Ribonuclease H"/>
    <property type="match status" value="1"/>
</dbReference>
<proteinExistence type="predicted"/>
<evidence type="ECO:0000313" key="3">
    <source>
        <dbReference type="EMBL" id="MET8439001.1"/>
    </source>
</evidence>
<keyword evidence="4" id="KW-1185">Reference proteome</keyword>
<name>A0ABV2UMC5_9ACTN</name>
<dbReference type="InterPro" id="IPR001584">
    <property type="entry name" value="Integrase_cat-core"/>
</dbReference>
<dbReference type="PANTHER" id="PTHR46889">
    <property type="entry name" value="TRANSPOSASE INSF FOR INSERTION SEQUENCE IS3B-RELATED"/>
    <property type="match status" value="1"/>
</dbReference>
<dbReference type="InterPro" id="IPR012337">
    <property type="entry name" value="RNaseH-like_sf"/>
</dbReference>
<feature type="compositionally biased region" description="Basic and acidic residues" evidence="1">
    <location>
        <begin position="93"/>
        <end position="102"/>
    </location>
</feature>
<dbReference type="Pfam" id="PF00665">
    <property type="entry name" value="rve"/>
    <property type="match status" value="1"/>
</dbReference>
<dbReference type="InterPro" id="IPR036397">
    <property type="entry name" value="RNaseH_sf"/>
</dbReference>
<feature type="domain" description="Integrase catalytic" evidence="2">
    <location>
        <begin position="8"/>
        <end position="104"/>
    </location>
</feature>
<evidence type="ECO:0000313" key="4">
    <source>
        <dbReference type="Proteomes" id="UP001550044"/>
    </source>
</evidence>
<protein>
    <submittedName>
        <fullName evidence="3">DDE-type integrase/transposase/recombinase</fullName>
    </submittedName>
</protein>
<feature type="region of interest" description="Disordered" evidence="1">
    <location>
        <begin position="66"/>
        <end position="126"/>
    </location>
</feature>
<dbReference type="InterPro" id="IPR050900">
    <property type="entry name" value="Transposase_IS3/IS150/IS904"/>
</dbReference>
<dbReference type="EMBL" id="JBEXIP010000081">
    <property type="protein sequence ID" value="MET8439001.1"/>
    <property type="molecule type" value="Genomic_DNA"/>
</dbReference>
<evidence type="ECO:0000259" key="2">
    <source>
        <dbReference type="Pfam" id="PF00665"/>
    </source>
</evidence>
<dbReference type="RefSeq" id="WP_356502373.1">
    <property type="nucleotide sequence ID" value="NZ_JBEXIP010000081.1"/>
</dbReference>
<reference evidence="3 4" key="1">
    <citation type="submission" date="2024-06" db="EMBL/GenBank/DDBJ databases">
        <title>The Natural Products Discovery Center: Release of the First 8490 Sequenced Strains for Exploring Actinobacteria Biosynthetic Diversity.</title>
        <authorList>
            <person name="Kalkreuter E."/>
            <person name="Kautsar S.A."/>
            <person name="Yang D."/>
            <person name="Bader C.D."/>
            <person name="Teijaro C.N."/>
            <person name="Fluegel L."/>
            <person name="Davis C.M."/>
            <person name="Simpson J.R."/>
            <person name="Lauterbach L."/>
            <person name="Steele A.D."/>
            <person name="Gui C."/>
            <person name="Meng S."/>
            <person name="Li G."/>
            <person name="Viehrig K."/>
            <person name="Ye F."/>
            <person name="Su P."/>
            <person name="Kiefer A.F."/>
            <person name="Nichols A."/>
            <person name="Cepeda A.J."/>
            <person name="Yan W."/>
            <person name="Fan B."/>
            <person name="Jiang Y."/>
            <person name="Adhikari A."/>
            <person name="Zheng C.-J."/>
            <person name="Schuster L."/>
            <person name="Cowan T.M."/>
            <person name="Smanski M.J."/>
            <person name="Chevrette M.G."/>
            <person name="De Carvalho L.P.S."/>
            <person name="Shen B."/>
        </authorList>
    </citation>
    <scope>NUCLEOTIDE SEQUENCE [LARGE SCALE GENOMIC DNA]</scope>
    <source>
        <strain evidence="3 4">NPDC005137</strain>
    </source>
</reference>
<gene>
    <name evidence="3" type="ORF">ABZV61_41345</name>
</gene>
<evidence type="ECO:0000256" key="1">
    <source>
        <dbReference type="SAM" id="MobiDB-lite"/>
    </source>
</evidence>
<accession>A0ABV2UMC5</accession>
<dbReference type="SUPFAM" id="SSF53098">
    <property type="entry name" value="Ribonuclease H-like"/>
    <property type="match status" value="1"/>
</dbReference>